<feature type="region of interest" description="Disordered" evidence="1">
    <location>
        <begin position="80"/>
        <end position="110"/>
    </location>
</feature>
<dbReference type="RefSeq" id="WP_166172315.1">
    <property type="nucleotide sequence ID" value="NZ_CP045119.1"/>
</dbReference>
<gene>
    <name evidence="2" type="ORF">GBA63_00090</name>
</gene>
<accession>A0A6G8Q3Y1</accession>
<reference evidence="2 3" key="1">
    <citation type="submission" date="2019-10" db="EMBL/GenBank/DDBJ databases">
        <title>Rubrobacter sp nov SCSIO 52090 isolated from a deep-sea sediment in the South China Sea.</title>
        <authorList>
            <person name="Chen R.W."/>
        </authorList>
    </citation>
    <scope>NUCLEOTIDE SEQUENCE [LARGE SCALE GENOMIC DNA]</scope>
    <source>
        <strain evidence="2 3">SCSIO 52909</strain>
    </source>
</reference>
<feature type="compositionally biased region" description="Gly residues" evidence="1">
    <location>
        <begin position="80"/>
        <end position="89"/>
    </location>
</feature>
<name>A0A6G8Q3Y1_9ACTN</name>
<evidence type="ECO:0000313" key="3">
    <source>
        <dbReference type="Proteomes" id="UP000501452"/>
    </source>
</evidence>
<dbReference type="Proteomes" id="UP000501452">
    <property type="component" value="Chromosome"/>
</dbReference>
<keyword evidence="3" id="KW-1185">Reference proteome</keyword>
<dbReference type="EMBL" id="CP045119">
    <property type="protein sequence ID" value="QIN81191.1"/>
    <property type="molecule type" value="Genomic_DNA"/>
</dbReference>
<sequence length="228" mass="23928">MVAALFFASATVLILSGCASRTGEPEPASNGERVPDTAVVVCGRDETRVLTPRVEARSDGVHFEVRNRLGADTGFAALGREGGAGGEASKGGSSELVGDVSPGGARAGCEEPPYDGIGKINYAAFEVVDRRGLYKSVGLECRGGMAVSGGAQYAPGARGVKGDLVKRARNQFSDEIRVDDVVELAGYPKLPDYRIVRVVRDGRVVATVHFLGEGDGWLQDSYEACEGF</sequence>
<proteinExistence type="predicted"/>
<protein>
    <submittedName>
        <fullName evidence="2">Uncharacterized protein</fullName>
    </submittedName>
</protein>
<dbReference type="KEGG" id="rub:GBA63_00090"/>
<evidence type="ECO:0000256" key="1">
    <source>
        <dbReference type="SAM" id="MobiDB-lite"/>
    </source>
</evidence>
<evidence type="ECO:0000313" key="2">
    <source>
        <dbReference type="EMBL" id="QIN81191.1"/>
    </source>
</evidence>
<organism evidence="2 3">
    <name type="scientific">Rubrobacter tropicus</name>
    <dbReference type="NCBI Taxonomy" id="2653851"/>
    <lineage>
        <taxon>Bacteria</taxon>
        <taxon>Bacillati</taxon>
        <taxon>Actinomycetota</taxon>
        <taxon>Rubrobacteria</taxon>
        <taxon>Rubrobacterales</taxon>
        <taxon>Rubrobacteraceae</taxon>
        <taxon>Rubrobacter</taxon>
    </lineage>
</organism>
<dbReference type="AlphaFoldDB" id="A0A6G8Q3Y1"/>